<sequence>MALANEIMNPDILGGLKTIVFDCDGVLIDSYEANMHYYGTIRKELGLPPLSDEEKYYVHTRTHKEAVTRIVPEDLFDEAWKLVKAFDSSSLHQYLKRSDGVREFLWWLRDAGFGLAVNTSRGDTMDGILTMMDLEGFFYPVMTSDKVCVPKPHPEGIFTIMREHSVQPHEVAYIGDSIVDEKTARAAGVRFWAYKDANMTAEVHIDDFWAIKAAMQRCYKGRRQSF</sequence>
<dbReference type="SFLD" id="SFLDG01129">
    <property type="entry name" value="C1.5:_HAD__Beta-PGM__Phosphata"/>
    <property type="match status" value="1"/>
</dbReference>
<dbReference type="RefSeq" id="WP_281761965.1">
    <property type="nucleotide sequence ID" value="NZ_AP026709.1"/>
</dbReference>
<dbReference type="Proteomes" id="UP001317742">
    <property type="component" value="Chromosome"/>
</dbReference>
<keyword evidence="6" id="KW-1185">Reference proteome</keyword>
<dbReference type="NCBIfam" id="TIGR01549">
    <property type="entry name" value="HAD-SF-IA-v1"/>
    <property type="match status" value="1"/>
</dbReference>
<evidence type="ECO:0000256" key="3">
    <source>
        <dbReference type="ARBA" id="ARBA00006171"/>
    </source>
</evidence>
<dbReference type="Gene3D" id="3.40.50.1000">
    <property type="entry name" value="HAD superfamily/HAD-like"/>
    <property type="match status" value="1"/>
</dbReference>
<organism evidence="5 6">
    <name type="scientific">Pseudodesulfovibrio nedwellii</name>
    <dbReference type="NCBI Taxonomy" id="2973072"/>
    <lineage>
        <taxon>Bacteria</taxon>
        <taxon>Pseudomonadati</taxon>
        <taxon>Thermodesulfobacteriota</taxon>
        <taxon>Desulfovibrionia</taxon>
        <taxon>Desulfovibrionales</taxon>
        <taxon>Desulfovibrionaceae</taxon>
    </lineage>
</organism>
<evidence type="ECO:0000313" key="5">
    <source>
        <dbReference type="EMBL" id="BDQ36038.1"/>
    </source>
</evidence>
<evidence type="ECO:0000256" key="4">
    <source>
        <dbReference type="ARBA" id="ARBA00013078"/>
    </source>
</evidence>
<accession>A0ABN6S179</accession>
<proteinExistence type="inferred from homology"/>
<dbReference type="Pfam" id="PF13419">
    <property type="entry name" value="HAD_2"/>
    <property type="match status" value="1"/>
</dbReference>
<evidence type="ECO:0000313" key="6">
    <source>
        <dbReference type="Proteomes" id="UP001317742"/>
    </source>
</evidence>
<comment type="pathway">
    <text evidence="2">Organic acid metabolism; glycolate biosynthesis; glycolate from 2-phosphoglycolate: step 1/1.</text>
</comment>
<dbReference type="InterPro" id="IPR023214">
    <property type="entry name" value="HAD_sf"/>
</dbReference>
<dbReference type="EC" id="3.1.3.18" evidence="4"/>
<dbReference type="InterPro" id="IPR023198">
    <property type="entry name" value="PGP-like_dom2"/>
</dbReference>
<dbReference type="InterPro" id="IPR006439">
    <property type="entry name" value="HAD-SF_hydro_IA"/>
</dbReference>
<dbReference type="InterPro" id="IPR050155">
    <property type="entry name" value="HAD-like_hydrolase_sf"/>
</dbReference>
<comment type="catalytic activity">
    <reaction evidence="1">
        <text>2-phosphoglycolate + H2O = glycolate + phosphate</text>
        <dbReference type="Rhea" id="RHEA:14369"/>
        <dbReference type="ChEBI" id="CHEBI:15377"/>
        <dbReference type="ChEBI" id="CHEBI:29805"/>
        <dbReference type="ChEBI" id="CHEBI:43474"/>
        <dbReference type="ChEBI" id="CHEBI:58033"/>
        <dbReference type="EC" id="3.1.3.18"/>
    </reaction>
</comment>
<reference evidence="5 6" key="1">
    <citation type="submission" date="2022-08" db="EMBL/GenBank/DDBJ databases">
        <title>Genome Sequence of the sulphate-reducing bacterium, Pseudodesulfovibrio sp. SYK.</title>
        <authorList>
            <person name="Kondo R."/>
            <person name="Kataoka T."/>
        </authorList>
    </citation>
    <scope>NUCLEOTIDE SEQUENCE [LARGE SCALE GENOMIC DNA]</scope>
    <source>
        <strain evidence="5 6">SYK</strain>
    </source>
</reference>
<evidence type="ECO:0000256" key="2">
    <source>
        <dbReference type="ARBA" id="ARBA00004818"/>
    </source>
</evidence>
<name>A0ABN6S179_9BACT</name>
<dbReference type="SUPFAM" id="SSF56784">
    <property type="entry name" value="HAD-like"/>
    <property type="match status" value="1"/>
</dbReference>
<gene>
    <name evidence="5" type="ORF">SYK_03980</name>
</gene>
<dbReference type="InterPro" id="IPR041492">
    <property type="entry name" value="HAD_2"/>
</dbReference>
<protein>
    <recommendedName>
        <fullName evidence="4">phosphoglycolate phosphatase</fullName>
        <ecNumber evidence="4">3.1.3.18</ecNumber>
    </recommendedName>
</protein>
<dbReference type="Gene3D" id="1.10.150.240">
    <property type="entry name" value="Putative phosphatase, domain 2"/>
    <property type="match status" value="1"/>
</dbReference>
<dbReference type="PRINTS" id="PR00413">
    <property type="entry name" value="HADHALOGNASE"/>
</dbReference>
<comment type="similarity">
    <text evidence="3">Belongs to the HAD-like hydrolase superfamily. CbbY/CbbZ/Gph/YieH family.</text>
</comment>
<dbReference type="PANTHER" id="PTHR43434:SF1">
    <property type="entry name" value="PHOSPHOGLYCOLATE PHOSPHATASE"/>
    <property type="match status" value="1"/>
</dbReference>
<evidence type="ECO:0000256" key="1">
    <source>
        <dbReference type="ARBA" id="ARBA00000830"/>
    </source>
</evidence>
<dbReference type="InterPro" id="IPR036412">
    <property type="entry name" value="HAD-like_sf"/>
</dbReference>
<dbReference type="EMBL" id="AP026709">
    <property type="protein sequence ID" value="BDQ36038.1"/>
    <property type="molecule type" value="Genomic_DNA"/>
</dbReference>
<dbReference type="SFLD" id="SFLDS00003">
    <property type="entry name" value="Haloacid_Dehalogenase"/>
    <property type="match status" value="1"/>
</dbReference>
<dbReference type="PANTHER" id="PTHR43434">
    <property type="entry name" value="PHOSPHOGLYCOLATE PHOSPHATASE"/>
    <property type="match status" value="1"/>
</dbReference>